<proteinExistence type="predicted"/>
<gene>
    <name evidence="1" type="ORF">MAR_037733</name>
</gene>
<name>A0ABY7FT77_MYAAR</name>
<sequence length="191" mass="21782">SAIRIEVEISFNWTSSDLNFNLSSTYEEYKTEAERMLEHYYEERLNAEVDIYIKNIWSSPIHVLFVVTYSTEDPAIARALSDGTKELHGAELTFFGVNIHPETVSLPELCDVNCNHCVLKDGLAICRAGRKAQKMDKDTGFDKNVTVPSPGHSSDERYLTWRTMLSSTDTYDEIRHIPRPKQTLAANNVYT</sequence>
<protein>
    <submittedName>
        <fullName evidence="1">Uncharacterized protein</fullName>
    </submittedName>
</protein>
<evidence type="ECO:0000313" key="2">
    <source>
        <dbReference type="Proteomes" id="UP001164746"/>
    </source>
</evidence>
<feature type="non-terminal residue" evidence="1">
    <location>
        <position position="1"/>
    </location>
</feature>
<keyword evidence="2" id="KW-1185">Reference proteome</keyword>
<organism evidence="1 2">
    <name type="scientific">Mya arenaria</name>
    <name type="common">Soft-shell clam</name>
    <dbReference type="NCBI Taxonomy" id="6604"/>
    <lineage>
        <taxon>Eukaryota</taxon>
        <taxon>Metazoa</taxon>
        <taxon>Spiralia</taxon>
        <taxon>Lophotrochozoa</taxon>
        <taxon>Mollusca</taxon>
        <taxon>Bivalvia</taxon>
        <taxon>Autobranchia</taxon>
        <taxon>Heteroconchia</taxon>
        <taxon>Euheterodonta</taxon>
        <taxon>Imparidentia</taxon>
        <taxon>Neoheterodontei</taxon>
        <taxon>Myida</taxon>
        <taxon>Myoidea</taxon>
        <taxon>Myidae</taxon>
        <taxon>Mya</taxon>
    </lineage>
</organism>
<evidence type="ECO:0000313" key="1">
    <source>
        <dbReference type="EMBL" id="WAR24064.1"/>
    </source>
</evidence>
<dbReference type="EMBL" id="CP111024">
    <property type="protein sequence ID" value="WAR24064.1"/>
    <property type="molecule type" value="Genomic_DNA"/>
</dbReference>
<reference evidence="1" key="1">
    <citation type="submission" date="2022-11" db="EMBL/GenBank/DDBJ databases">
        <title>Centuries of genome instability and evolution in soft-shell clam transmissible cancer (bioRxiv).</title>
        <authorList>
            <person name="Hart S.F.M."/>
            <person name="Yonemitsu M.A."/>
            <person name="Giersch R.M."/>
            <person name="Beal B.F."/>
            <person name="Arriagada G."/>
            <person name="Davis B.W."/>
            <person name="Ostrander E.A."/>
            <person name="Goff S.P."/>
            <person name="Metzger M.J."/>
        </authorList>
    </citation>
    <scope>NUCLEOTIDE SEQUENCE</scope>
    <source>
        <strain evidence="1">MELC-2E11</strain>
        <tissue evidence="1">Siphon/mantle</tissue>
    </source>
</reference>
<dbReference type="Proteomes" id="UP001164746">
    <property type="component" value="Chromosome 13"/>
</dbReference>
<accession>A0ABY7FT77</accession>